<evidence type="ECO:0008006" key="6">
    <source>
        <dbReference type="Google" id="ProtNLM"/>
    </source>
</evidence>
<sequence>MRENLVLFATYNAEMNLRNFHAAQKLSAEELLQDRGAFFGSIMGTLNHLIAADTIWLQRIAHHPSQFSSLLAIQDSPKPTGLNQNRFTDLASWFEHRLSLDQIIKQLVLEITEADLESILHYTRTDGVASNKRLKDVLQHFFNHQTHHRGQISTLLFQAGVDVGVTDLLSLVPNVE</sequence>
<comment type="caution">
    <text evidence="4">The sequence shown here is derived from an EMBL/GenBank/DDBJ whole genome shotgun (WGS) entry which is preliminary data.</text>
</comment>
<dbReference type="EMBL" id="PUGF01000008">
    <property type="protein sequence ID" value="PRC93278.1"/>
    <property type="molecule type" value="Genomic_DNA"/>
</dbReference>
<dbReference type="PANTHER" id="PTHR37302">
    <property type="entry name" value="SLR1116 PROTEIN"/>
    <property type="match status" value="1"/>
</dbReference>
<dbReference type="OrthoDB" id="9807509at2"/>
<dbReference type="Gene3D" id="1.20.120.450">
    <property type="entry name" value="dinb family like domain"/>
    <property type="match status" value="1"/>
</dbReference>
<dbReference type="RefSeq" id="WP_105531675.1">
    <property type="nucleotide sequence ID" value="NZ_PUGF01000008.1"/>
</dbReference>
<name>A0A2S9H006_9BURK</name>
<evidence type="ECO:0000313" key="4">
    <source>
        <dbReference type="EMBL" id="PRC93278.1"/>
    </source>
</evidence>
<evidence type="ECO:0000313" key="5">
    <source>
        <dbReference type="Proteomes" id="UP000237839"/>
    </source>
</evidence>
<feature type="binding site" evidence="3">
    <location>
        <position position="148"/>
    </location>
    <ligand>
        <name>a divalent metal cation</name>
        <dbReference type="ChEBI" id="CHEBI:60240"/>
    </ligand>
</feature>
<organism evidence="4 5">
    <name type="scientific">Solimicrobium silvestre</name>
    <dbReference type="NCBI Taxonomy" id="2099400"/>
    <lineage>
        <taxon>Bacteria</taxon>
        <taxon>Pseudomonadati</taxon>
        <taxon>Pseudomonadota</taxon>
        <taxon>Betaproteobacteria</taxon>
        <taxon>Burkholderiales</taxon>
        <taxon>Oxalobacteraceae</taxon>
        <taxon>Solimicrobium</taxon>
    </lineage>
</organism>
<comment type="similarity">
    <text evidence="1">Belongs to the DinB family.</text>
</comment>
<proteinExistence type="inferred from homology"/>
<accession>A0A2S9H006</accession>
<keyword evidence="2 3" id="KW-0479">Metal-binding</keyword>
<reference evidence="4 5" key="1">
    <citation type="submission" date="2018-02" db="EMBL/GenBank/DDBJ databases">
        <title>Solimicrobium silvestre gen. nov., sp. nov., isolated from alpine forest soil.</title>
        <authorList>
            <person name="Margesin R."/>
            <person name="Albuquerque L."/>
            <person name="Zhang D.-C."/>
            <person name="Froufe H.J.C."/>
            <person name="Severino R."/>
            <person name="Roxo I."/>
            <person name="Egas C."/>
            <person name="Da Costa M.S."/>
        </authorList>
    </citation>
    <scope>NUCLEOTIDE SEQUENCE [LARGE SCALE GENOMIC DNA]</scope>
    <source>
        <strain evidence="4 5">S20-91</strain>
    </source>
</reference>
<dbReference type="SUPFAM" id="SSF109854">
    <property type="entry name" value="DinB/YfiT-like putative metalloenzymes"/>
    <property type="match status" value="1"/>
</dbReference>
<dbReference type="PANTHER" id="PTHR37302:SF1">
    <property type="entry name" value="PROTEIN DINB"/>
    <property type="match status" value="1"/>
</dbReference>
<dbReference type="GO" id="GO:0046872">
    <property type="term" value="F:metal ion binding"/>
    <property type="evidence" value="ECO:0007669"/>
    <property type="project" value="UniProtKB-KW"/>
</dbReference>
<dbReference type="AlphaFoldDB" id="A0A2S9H006"/>
<evidence type="ECO:0000256" key="2">
    <source>
        <dbReference type="ARBA" id="ARBA00022723"/>
    </source>
</evidence>
<evidence type="ECO:0000256" key="3">
    <source>
        <dbReference type="PIRSR" id="PIRSR607837-1"/>
    </source>
</evidence>
<dbReference type="InterPro" id="IPR034660">
    <property type="entry name" value="DinB/YfiT-like"/>
</dbReference>
<feature type="binding site" evidence="3">
    <location>
        <position position="48"/>
    </location>
    <ligand>
        <name>a divalent metal cation</name>
        <dbReference type="ChEBI" id="CHEBI:60240"/>
    </ligand>
</feature>
<dbReference type="InterPro" id="IPR007837">
    <property type="entry name" value="DinB"/>
</dbReference>
<protein>
    <recommendedName>
        <fullName evidence="6">DinB family</fullName>
    </recommendedName>
</protein>
<keyword evidence="5" id="KW-1185">Reference proteome</keyword>
<dbReference type="Pfam" id="PF05163">
    <property type="entry name" value="DinB"/>
    <property type="match status" value="1"/>
</dbReference>
<dbReference type="Proteomes" id="UP000237839">
    <property type="component" value="Unassembled WGS sequence"/>
</dbReference>
<evidence type="ECO:0000256" key="1">
    <source>
        <dbReference type="ARBA" id="ARBA00008635"/>
    </source>
</evidence>
<feature type="binding site" evidence="3">
    <location>
        <position position="144"/>
    </location>
    <ligand>
        <name>a divalent metal cation</name>
        <dbReference type="ChEBI" id="CHEBI:60240"/>
    </ligand>
</feature>
<gene>
    <name evidence="4" type="ORF">S2091_2016</name>
</gene>